<name>A0ABQ7GQR5_DUNSA</name>
<feature type="compositionally biased region" description="Pro residues" evidence="1">
    <location>
        <begin position="154"/>
        <end position="175"/>
    </location>
</feature>
<evidence type="ECO:0008006" key="4">
    <source>
        <dbReference type="Google" id="ProtNLM"/>
    </source>
</evidence>
<feature type="region of interest" description="Disordered" evidence="1">
    <location>
        <begin position="1"/>
        <end position="57"/>
    </location>
</feature>
<evidence type="ECO:0000313" key="3">
    <source>
        <dbReference type="Proteomes" id="UP000815325"/>
    </source>
</evidence>
<reference evidence="2" key="1">
    <citation type="submission" date="2017-08" db="EMBL/GenBank/DDBJ databases">
        <authorList>
            <person name="Polle J.E."/>
            <person name="Barry K."/>
            <person name="Cushman J."/>
            <person name="Schmutz J."/>
            <person name="Tran D."/>
            <person name="Hathwaick L.T."/>
            <person name="Yim W.C."/>
            <person name="Jenkins J."/>
            <person name="Mckie-Krisberg Z.M."/>
            <person name="Prochnik S."/>
            <person name="Lindquist E."/>
            <person name="Dockter R.B."/>
            <person name="Adam C."/>
            <person name="Molina H."/>
            <person name="Bunkerborg J."/>
            <person name="Jin E."/>
            <person name="Buchheim M."/>
            <person name="Magnuson J."/>
        </authorList>
    </citation>
    <scope>NUCLEOTIDE SEQUENCE</scope>
    <source>
        <strain evidence="2">CCAP 19/18</strain>
    </source>
</reference>
<comment type="caution">
    <text evidence="2">The sequence shown here is derived from an EMBL/GenBank/DDBJ whole genome shotgun (WGS) entry which is preliminary data.</text>
</comment>
<accession>A0ABQ7GQR5</accession>
<keyword evidence="3" id="KW-1185">Reference proteome</keyword>
<sequence>MEGIIRTPSSILRKRANKENESNREGKRPKLPSRRVSFAPDEELSTMHLYQKKDDSEDQVQVTEDLAAHMPYGAPNPLLPLQDTTNANAVNAHAAAAAAPAAALTPHNNQLIQLDGATGDLFSPLSMDLTNNSFELQRHQHQQLLPYPQRSPQIMPPPPPAPPAPPAFVPQPPMPSEYTRNITSAIPALSTLVEVR</sequence>
<proteinExistence type="predicted"/>
<feature type="region of interest" description="Disordered" evidence="1">
    <location>
        <begin position="148"/>
        <end position="178"/>
    </location>
</feature>
<dbReference type="Proteomes" id="UP000815325">
    <property type="component" value="Unassembled WGS sequence"/>
</dbReference>
<organism evidence="2 3">
    <name type="scientific">Dunaliella salina</name>
    <name type="common">Green alga</name>
    <name type="synonym">Protococcus salinus</name>
    <dbReference type="NCBI Taxonomy" id="3046"/>
    <lineage>
        <taxon>Eukaryota</taxon>
        <taxon>Viridiplantae</taxon>
        <taxon>Chlorophyta</taxon>
        <taxon>core chlorophytes</taxon>
        <taxon>Chlorophyceae</taxon>
        <taxon>CS clade</taxon>
        <taxon>Chlamydomonadales</taxon>
        <taxon>Dunaliellaceae</taxon>
        <taxon>Dunaliella</taxon>
    </lineage>
</organism>
<feature type="compositionally biased region" description="Basic and acidic residues" evidence="1">
    <location>
        <begin position="17"/>
        <end position="28"/>
    </location>
</feature>
<gene>
    <name evidence="2" type="ORF">DUNSADRAFT_5217</name>
</gene>
<protein>
    <recommendedName>
        <fullName evidence="4">Encoded protein</fullName>
    </recommendedName>
</protein>
<dbReference type="EMBL" id="MU069636">
    <property type="protein sequence ID" value="KAF5836940.1"/>
    <property type="molecule type" value="Genomic_DNA"/>
</dbReference>
<evidence type="ECO:0000256" key="1">
    <source>
        <dbReference type="SAM" id="MobiDB-lite"/>
    </source>
</evidence>
<evidence type="ECO:0000313" key="2">
    <source>
        <dbReference type="EMBL" id="KAF5836940.1"/>
    </source>
</evidence>